<reference evidence="1" key="1">
    <citation type="submission" date="2020-02" db="EMBL/GenBank/DDBJ databases">
        <authorList>
            <person name="Meier V. D."/>
        </authorList>
    </citation>
    <scope>NUCLEOTIDE SEQUENCE</scope>
    <source>
        <strain evidence="1">AVDCRST_MAG75</strain>
    </source>
</reference>
<gene>
    <name evidence="1" type="ORF">AVDCRST_MAG75-495</name>
</gene>
<sequence>MGCLLRIQRPRLRQSTRWMMLGFIQRRIIMEFMPKTGNAHHAATA</sequence>
<dbReference type="EMBL" id="CADCUO010000035">
    <property type="protein sequence ID" value="CAA9375541.1"/>
    <property type="molecule type" value="Genomic_DNA"/>
</dbReference>
<name>A0A6J4N6D6_9ACTN</name>
<protein>
    <submittedName>
        <fullName evidence="1">Uncharacterized protein</fullName>
    </submittedName>
</protein>
<dbReference type="AlphaFoldDB" id="A0A6J4N6D6"/>
<organism evidence="1">
    <name type="scientific">uncultured Propionibacteriaceae bacterium</name>
    <dbReference type="NCBI Taxonomy" id="257457"/>
    <lineage>
        <taxon>Bacteria</taxon>
        <taxon>Bacillati</taxon>
        <taxon>Actinomycetota</taxon>
        <taxon>Actinomycetes</taxon>
        <taxon>Propionibacteriales</taxon>
        <taxon>Propionibacteriaceae</taxon>
        <taxon>environmental samples</taxon>
    </lineage>
</organism>
<accession>A0A6J4N6D6</accession>
<evidence type="ECO:0000313" key="1">
    <source>
        <dbReference type="EMBL" id="CAA9375541.1"/>
    </source>
</evidence>
<proteinExistence type="predicted"/>